<protein>
    <submittedName>
        <fullName evidence="1">Uncharacterized protein</fullName>
    </submittedName>
</protein>
<evidence type="ECO:0000313" key="1">
    <source>
        <dbReference type="EMBL" id="MFB8894212.1"/>
    </source>
</evidence>
<dbReference type="Proteomes" id="UP001589643">
    <property type="component" value="Unassembled WGS sequence"/>
</dbReference>
<comment type="caution">
    <text evidence="1">The sequence shown here is derived from an EMBL/GenBank/DDBJ whole genome shotgun (WGS) entry which is preliminary data.</text>
</comment>
<accession>A0ABV5EW66</accession>
<feature type="non-terminal residue" evidence="1">
    <location>
        <position position="1"/>
    </location>
</feature>
<evidence type="ECO:0000313" key="2">
    <source>
        <dbReference type="Proteomes" id="UP001589643"/>
    </source>
</evidence>
<organism evidence="1 2">
    <name type="scientific">Microbacterium plantarum</name>
    <dbReference type="NCBI Taxonomy" id="1816425"/>
    <lineage>
        <taxon>Bacteria</taxon>
        <taxon>Bacillati</taxon>
        <taxon>Actinomycetota</taxon>
        <taxon>Actinomycetes</taxon>
        <taxon>Micrococcales</taxon>
        <taxon>Microbacteriaceae</taxon>
        <taxon>Microbacterium</taxon>
    </lineage>
</organism>
<name>A0ABV5EW66_9MICO</name>
<dbReference type="EMBL" id="JBHLHV010000027">
    <property type="protein sequence ID" value="MFB8894212.1"/>
    <property type="molecule type" value="Genomic_DNA"/>
</dbReference>
<reference evidence="1 2" key="1">
    <citation type="submission" date="2024-08" db="EMBL/GenBank/DDBJ databases">
        <title>Heavy metals resistant antinobacteria isolated from wastewater.</title>
        <authorList>
            <person name="Roman Ponce B."/>
            <person name="Blanco Mercado M.A."/>
            <person name="Avila Aldana I.N."/>
            <person name="Morales Arrieta S."/>
        </authorList>
    </citation>
    <scope>NUCLEOTIDE SEQUENCE [LARGE SCALE GENOMIC DNA]</scope>
    <source>
        <strain evidence="2">sma-1</strain>
    </source>
</reference>
<keyword evidence="2" id="KW-1185">Reference proteome</keyword>
<gene>
    <name evidence="1" type="ORF">AB7P39_15300</name>
</gene>
<proteinExistence type="predicted"/>
<dbReference type="RefSeq" id="WP_378720122.1">
    <property type="nucleotide sequence ID" value="NZ_JBHLHV010000027.1"/>
</dbReference>
<sequence length="67" mass="7126">LALAINIIFVSKLDDVGVKTVFEKDTCKMVRGALVLMRGVRIGTLYKLQGSTIVDGCNSSVVPESGV</sequence>